<dbReference type="InterPro" id="IPR017871">
    <property type="entry name" value="ABC_transporter-like_CS"/>
</dbReference>
<dbReference type="GO" id="GO:0016887">
    <property type="term" value="F:ATP hydrolysis activity"/>
    <property type="evidence" value="ECO:0007669"/>
    <property type="project" value="InterPro"/>
</dbReference>
<dbReference type="CDD" id="cd03253">
    <property type="entry name" value="ABCC_ATM1_transporter"/>
    <property type="match status" value="1"/>
</dbReference>
<dbReference type="SUPFAM" id="SSF52540">
    <property type="entry name" value="P-loop containing nucleoside triphosphate hydrolases"/>
    <property type="match status" value="1"/>
</dbReference>
<comment type="subcellular location">
    <subcellularLocation>
        <location evidence="1">Membrane</location>
        <topology evidence="1">Multi-pass membrane protein</topology>
    </subcellularLocation>
</comment>
<feature type="transmembrane region" description="Helical" evidence="10">
    <location>
        <begin position="605"/>
        <end position="623"/>
    </location>
</feature>
<dbReference type="Pfam" id="PF00664">
    <property type="entry name" value="ABC_membrane"/>
    <property type="match status" value="1"/>
</dbReference>
<proteinExistence type="inferred from homology"/>
<feature type="signal peptide" evidence="11">
    <location>
        <begin position="1"/>
        <end position="26"/>
    </location>
</feature>
<feature type="compositionally biased region" description="Basic and acidic residues" evidence="9">
    <location>
        <begin position="1020"/>
        <end position="1033"/>
    </location>
</feature>
<protein>
    <recommendedName>
        <fullName evidence="16">Heavy metal tolerance protein</fullName>
    </recommendedName>
</protein>
<keyword evidence="15" id="KW-1185">Reference proteome</keyword>
<accession>A0A2P8AJE2</accession>
<dbReference type="PROSITE" id="PS00211">
    <property type="entry name" value="ABC_TRANSPORTER_1"/>
    <property type="match status" value="1"/>
</dbReference>
<feature type="compositionally biased region" description="Acidic residues" evidence="9">
    <location>
        <begin position="1034"/>
        <end position="1044"/>
    </location>
</feature>
<dbReference type="FunFam" id="3.40.50.300:FF:000186">
    <property type="entry name" value="ATP-binding cassette sub-family B member 7, mitochondrial"/>
    <property type="match status" value="1"/>
</dbReference>
<feature type="compositionally biased region" description="Basic and acidic residues" evidence="9">
    <location>
        <begin position="937"/>
        <end position="956"/>
    </location>
</feature>
<evidence type="ECO:0000256" key="10">
    <source>
        <dbReference type="SAM" id="Phobius"/>
    </source>
</evidence>
<feature type="compositionally biased region" description="Low complexity" evidence="9">
    <location>
        <begin position="977"/>
        <end position="999"/>
    </location>
</feature>
<dbReference type="InterPro" id="IPR036640">
    <property type="entry name" value="ABC1_TM_sf"/>
</dbReference>
<feature type="transmembrane region" description="Helical" evidence="10">
    <location>
        <begin position="515"/>
        <end position="534"/>
    </location>
</feature>
<evidence type="ECO:0000256" key="6">
    <source>
        <dbReference type="ARBA" id="ARBA00022989"/>
    </source>
</evidence>
<evidence type="ECO:0000256" key="3">
    <source>
        <dbReference type="ARBA" id="ARBA00022692"/>
    </source>
</evidence>
<dbReference type="EMBL" id="NHZQ01000003">
    <property type="protein sequence ID" value="PSK60571.1"/>
    <property type="molecule type" value="Genomic_DNA"/>
</dbReference>
<dbReference type="InterPro" id="IPR003439">
    <property type="entry name" value="ABC_transporter-like_ATP-bd"/>
</dbReference>
<evidence type="ECO:0000256" key="5">
    <source>
        <dbReference type="ARBA" id="ARBA00022840"/>
    </source>
</evidence>
<keyword evidence="3 10" id="KW-0812">Transmembrane</keyword>
<feature type="transmembrane region" description="Helical" evidence="10">
    <location>
        <begin position="56"/>
        <end position="78"/>
    </location>
</feature>
<feature type="region of interest" description="Disordered" evidence="9">
    <location>
        <begin position="298"/>
        <end position="340"/>
    </location>
</feature>
<feature type="transmembrane region" description="Helical" evidence="10">
    <location>
        <begin position="254"/>
        <end position="273"/>
    </location>
</feature>
<evidence type="ECO:0000256" key="8">
    <source>
        <dbReference type="ARBA" id="ARBA00024363"/>
    </source>
</evidence>
<evidence type="ECO:0000259" key="12">
    <source>
        <dbReference type="PROSITE" id="PS50893"/>
    </source>
</evidence>
<dbReference type="PROSITE" id="PS50929">
    <property type="entry name" value="ABC_TM1F"/>
    <property type="match status" value="1"/>
</dbReference>
<keyword evidence="4" id="KW-0547">Nucleotide-binding</keyword>
<dbReference type="InterPro" id="IPR011527">
    <property type="entry name" value="ABC1_TM_dom"/>
</dbReference>
<keyword evidence="2" id="KW-0813">Transport</keyword>
<feature type="transmembrane region" description="Helical" evidence="10">
    <location>
        <begin position="136"/>
        <end position="158"/>
    </location>
</feature>
<dbReference type="AlphaFoldDB" id="A0A2P8AJE2"/>
<feature type="transmembrane region" description="Helical" evidence="10">
    <location>
        <begin position="200"/>
        <end position="221"/>
    </location>
</feature>
<dbReference type="InterPro" id="IPR003593">
    <property type="entry name" value="AAA+_ATPase"/>
</dbReference>
<evidence type="ECO:0000256" key="9">
    <source>
        <dbReference type="SAM" id="MobiDB-lite"/>
    </source>
</evidence>
<feature type="domain" description="ABC transporter" evidence="12">
    <location>
        <begin position="692"/>
        <end position="927"/>
    </location>
</feature>
<comment type="caution">
    <text evidence="14">The sequence shown here is derived from an EMBL/GenBank/DDBJ whole genome shotgun (WGS) entry which is preliminary data.</text>
</comment>
<keyword evidence="6 10" id="KW-1133">Transmembrane helix</keyword>
<evidence type="ECO:0000313" key="14">
    <source>
        <dbReference type="EMBL" id="PSK60571.1"/>
    </source>
</evidence>
<dbReference type="STRING" id="40998.A0A2P8AJE2"/>
<dbReference type="InterPro" id="IPR027417">
    <property type="entry name" value="P-loop_NTPase"/>
</dbReference>
<feature type="domain" description="ABC transmembrane type-1" evidence="13">
    <location>
        <begin position="378"/>
        <end position="658"/>
    </location>
</feature>
<dbReference type="PROSITE" id="PS50893">
    <property type="entry name" value="ABC_TRANSPORTER_2"/>
    <property type="match status" value="1"/>
</dbReference>
<evidence type="ECO:0000313" key="15">
    <source>
        <dbReference type="Proteomes" id="UP000243723"/>
    </source>
</evidence>
<evidence type="ECO:0000259" key="13">
    <source>
        <dbReference type="PROSITE" id="PS50929"/>
    </source>
</evidence>
<dbReference type="InterPro" id="IPR039421">
    <property type="entry name" value="Type_1_exporter"/>
</dbReference>
<organism evidence="14 15">
    <name type="scientific">Elsinoe australis</name>
    <dbReference type="NCBI Taxonomy" id="40998"/>
    <lineage>
        <taxon>Eukaryota</taxon>
        <taxon>Fungi</taxon>
        <taxon>Dikarya</taxon>
        <taxon>Ascomycota</taxon>
        <taxon>Pezizomycotina</taxon>
        <taxon>Dothideomycetes</taxon>
        <taxon>Dothideomycetidae</taxon>
        <taxon>Myriangiales</taxon>
        <taxon>Elsinoaceae</taxon>
        <taxon>Elsinoe</taxon>
    </lineage>
</organism>
<comment type="similarity">
    <text evidence="8">Belongs to the ABC transporter superfamily. ABCB family. Heavy Metal importer (TC 3.A.1.210) subfamily.</text>
</comment>
<reference evidence="14 15" key="1">
    <citation type="submission" date="2017-05" db="EMBL/GenBank/DDBJ databases">
        <title>Draft genome sequence of Elsinoe australis.</title>
        <authorList>
            <person name="Cheng Q."/>
        </authorList>
    </citation>
    <scope>NUCLEOTIDE SEQUENCE [LARGE SCALE GENOMIC DNA]</scope>
    <source>
        <strain evidence="14 15">NL1</strain>
    </source>
</reference>
<feature type="region of interest" description="Disordered" evidence="9">
    <location>
        <begin position="937"/>
        <end position="1044"/>
    </location>
</feature>
<dbReference type="Pfam" id="PF00005">
    <property type="entry name" value="ABC_tran"/>
    <property type="match status" value="1"/>
</dbReference>
<feature type="compositionally biased region" description="Low complexity" evidence="9">
    <location>
        <begin position="300"/>
        <end position="322"/>
    </location>
</feature>
<evidence type="ECO:0000256" key="4">
    <source>
        <dbReference type="ARBA" id="ARBA00022741"/>
    </source>
</evidence>
<evidence type="ECO:0000256" key="7">
    <source>
        <dbReference type="ARBA" id="ARBA00023136"/>
    </source>
</evidence>
<dbReference type="CDD" id="cd18583">
    <property type="entry name" value="ABC_6TM_HMT1"/>
    <property type="match status" value="1"/>
</dbReference>
<evidence type="ECO:0000256" key="2">
    <source>
        <dbReference type="ARBA" id="ARBA00022448"/>
    </source>
</evidence>
<keyword evidence="11" id="KW-0732">Signal</keyword>
<dbReference type="Gene3D" id="1.20.1560.10">
    <property type="entry name" value="ABC transporter type 1, transmembrane domain"/>
    <property type="match status" value="1"/>
</dbReference>
<dbReference type="GO" id="GO:0005524">
    <property type="term" value="F:ATP binding"/>
    <property type="evidence" value="ECO:0007669"/>
    <property type="project" value="UniProtKB-KW"/>
</dbReference>
<keyword evidence="5" id="KW-0067">ATP-binding</keyword>
<dbReference type="PANTHER" id="PTHR24221">
    <property type="entry name" value="ATP-BINDING CASSETTE SUB-FAMILY B"/>
    <property type="match status" value="1"/>
</dbReference>
<dbReference type="SUPFAM" id="SSF90123">
    <property type="entry name" value="ABC transporter transmembrane region"/>
    <property type="match status" value="1"/>
</dbReference>
<dbReference type="FunFam" id="1.20.1560.10:FF:000050">
    <property type="entry name" value="Vacuolar ABC heavy metal transporter (Hmt1)"/>
    <property type="match status" value="1"/>
</dbReference>
<name>A0A2P8AJE2_9PEZI</name>
<feature type="region of interest" description="Disordered" evidence="9">
    <location>
        <begin position="87"/>
        <end position="122"/>
    </location>
</feature>
<feature type="chain" id="PRO_5015146936" description="Heavy metal tolerance protein" evidence="11">
    <location>
        <begin position="27"/>
        <end position="1044"/>
    </location>
</feature>
<evidence type="ECO:0008006" key="16">
    <source>
        <dbReference type="Google" id="ProtNLM"/>
    </source>
</evidence>
<dbReference type="Proteomes" id="UP000243723">
    <property type="component" value="Unassembled WGS sequence"/>
</dbReference>
<evidence type="ECO:0000256" key="11">
    <source>
        <dbReference type="SAM" id="SignalP"/>
    </source>
</evidence>
<dbReference type="OrthoDB" id="6500128at2759"/>
<feature type="transmembrane region" description="Helical" evidence="10">
    <location>
        <begin position="170"/>
        <end position="188"/>
    </location>
</feature>
<evidence type="ECO:0000256" key="1">
    <source>
        <dbReference type="ARBA" id="ARBA00004141"/>
    </source>
</evidence>
<dbReference type="GO" id="GO:0140359">
    <property type="term" value="F:ABC-type transporter activity"/>
    <property type="evidence" value="ECO:0007669"/>
    <property type="project" value="InterPro"/>
</dbReference>
<dbReference type="GO" id="GO:0005774">
    <property type="term" value="C:vacuolar membrane"/>
    <property type="evidence" value="ECO:0007669"/>
    <property type="project" value="TreeGrafter"/>
</dbReference>
<dbReference type="Gene3D" id="3.40.50.300">
    <property type="entry name" value="P-loop containing nucleotide triphosphate hydrolases"/>
    <property type="match status" value="1"/>
</dbReference>
<dbReference type="SMART" id="SM00382">
    <property type="entry name" value="AAA"/>
    <property type="match status" value="1"/>
</dbReference>
<dbReference type="PANTHER" id="PTHR24221:SF651">
    <property type="entry name" value="HEAVY METAL TOLERANCE PROTEIN"/>
    <property type="match status" value="1"/>
</dbReference>
<keyword evidence="7 10" id="KW-0472">Membrane</keyword>
<gene>
    <name evidence="14" type="ORF">B9Z65_721</name>
</gene>
<dbReference type="GO" id="GO:0000041">
    <property type="term" value="P:transition metal ion transport"/>
    <property type="evidence" value="ECO:0007669"/>
    <property type="project" value="UniProtKB-ARBA"/>
</dbReference>
<sequence length="1044" mass="115568">MAAAAVGGTLSALGLVLFGRFVSVDGNRSQSNFHFTSADVNEPKQPWVSNRVAQNILSYLHAAYPLILLVFFITVFTVRSIAVSNGQGTADDEAPPTGSPQLGPGGKPLPKKSPVRRDSSQDVLDFSRPRKLLFEWLSLAAALTFIGNAITVVVHALYARSEEWWCGQATVIYLVGSFMIYCLILITIIDTKPSPTSAHVSTWIIAAVMEIILLGASFAVYTSDHREPKVGDPYGGELEREMTEWEITEVTIDLVRILILLIMTGFYVLFMALQGKSGIQTRPGTPEEHTGLLDHERAENGSANGNANGQTNGYGATTNGAAKPSKKRDAPAGWEKPTTTPSRSWWEYIKGYSAFFPYLWPSKDRRLQAVVCVCFTIMIVQRGIQVLVPIQAGRITNDLAGEDGEVNIPWSGICLYILYRLLQGNNGLLGAIRSTIWVPVSQYSYRELSVASFEHVHGLSLDFHLGKKTGEVLSALGKGNAINNFLESVTFQVVPMLVDLCVAIVYFMIYFDAYYALVVAVVTFWYIYLTIRMAQWRADIRREMVNSDREVDAVKNDSMVSYETVKYFNAEQYEFKRYRDAVGKYQRAEYHVYLSLNFMNVTQNLVFMVGLMIACFIAAYQVSSGQRKVGDFVSLLTYMAQLQGPLNFFGTFYRMIQSAMINSERMLELFKEQPTVVDKPSAQPLSSCEGDIRFNNVHFAYDTRKPALAGLDFRCEPGTTTALVGESGGGKSTVFRLLFRFYNSESGTIQVDGHDIENDVTIDSLRSHIGVVPQDTVLFNETLMYNLKYANPAANEEDVYQACRAASIHDKILSFPDGYQTKVGERGLRLSGGEKQRVAIARTILKNPRIILLDEATAALDTETEEHIQEALLTLAQGRTMLVIAHRLSTITMADQILVLHEGRVAERGTHDELLGMRGRYASMWKKQVRAQRAAEEAKVLRDKADRLRRESRDGSHSTTTEGEHSAGSSEDEREAQLMAQQAQAQIARARASSRGAASLTGILSPKSTSNMAAAARASETGKDTDGKGKDPVIVEEDDIGATK</sequence>